<feature type="domain" description="Survival protein SurE-like phosphatase/nucleotidase" evidence="5">
    <location>
        <begin position="22"/>
        <end position="221"/>
    </location>
</feature>
<evidence type="ECO:0000259" key="5">
    <source>
        <dbReference type="Pfam" id="PF01975"/>
    </source>
</evidence>
<dbReference type="PANTHER" id="PTHR30457:SF0">
    <property type="entry name" value="PHOSPHATASE, PUTATIVE (AFU_ORTHOLOGUE AFUA_4G01070)-RELATED"/>
    <property type="match status" value="1"/>
</dbReference>
<evidence type="ECO:0000256" key="2">
    <source>
        <dbReference type="ARBA" id="ARBA00022723"/>
    </source>
</evidence>
<dbReference type="Gene3D" id="3.40.1210.10">
    <property type="entry name" value="Survival protein SurE-like phosphatase/nucleotidase"/>
    <property type="match status" value="1"/>
</dbReference>
<evidence type="ECO:0000256" key="3">
    <source>
        <dbReference type="ARBA" id="ARBA00022801"/>
    </source>
</evidence>
<gene>
    <name evidence="6" type="ORF">N7498_007822</name>
</gene>
<dbReference type="PANTHER" id="PTHR30457">
    <property type="entry name" value="5'-NUCLEOTIDASE SURE"/>
    <property type="match status" value="1"/>
</dbReference>
<dbReference type="EMBL" id="JAPQKR010000014">
    <property type="protein sequence ID" value="KAJ5198705.1"/>
    <property type="molecule type" value="Genomic_DNA"/>
</dbReference>
<dbReference type="InterPro" id="IPR002828">
    <property type="entry name" value="SurE-like_Pase/nucleotidase"/>
</dbReference>
<dbReference type="GO" id="GO:0008252">
    <property type="term" value="F:nucleotidase activity"/>
    <property type="evidence" value="ECO:0007669"/>
    <property type="project" value="InterPro"/>
</dbReference>
<dbReference type="InterPro" id="IPR030048">
    <property type="entry name" value="SurE"/>
</dbReference>
<keyword evidence="7" id="KW-1185">Reference proteome</keyword>
<accession>A0A9W9JPN2</accession>
<keyword evidence="2" id="KW-0479">Metal-binding</keyword>
<evidence type="ECO:0000313" key="6">
    <source>
        <dbReference type="EMBL" id="KAJ5198705.1"/>
    </source>
</evidence>
<dbReference type="Pfam" id="PF01975">
    <property type="entry name" value="SurE"/>
    <property type="match status" value="1"/>
</dbReference>
<dbReference type="GO" id="GO:0046872">
    <property type="term" value="F:metal ion binding"/>
    <property type="evidence" value="ECO:0007669"/>
    <property type="project" value="UniProtKB-KW"/>
</dbReference>
<dbReference type="AlphaFoldDB" id="A0A9W9JPN2"/>
<reference evidence="6" key="2">
    <citation type="journal article" date="2023" name="IMA Fungus">
        <title>Comparative genomic study of the Penicillium genus elucidates a diverse pangenome and 15 lateral gene transfer events.</title>
        <authorList>
            <person name="Petersen C."/>
            <person name="Sorensen T."/>
            <person name="Nielsen M.R."/>
            <person name="Sondergaard T.E."/>
            <person name="Sorensen J.L."/>
            <person name="Fitzpatrick D.A."/>
            <person name="Frisvad J.C."/>
            <person name="Nielsen K.L."/>
        </authorList>
    </citation>
    <scope>NUCLEOTIDE SEQUENCE</scope>
    <source>
        <strain evidence="6">IBT 15544</strain>
    </source>
</reference>
<keyword evidence="3" id="KW-0378">Hydrolase</keyword>
<comment type="similarity">
    <text evidence="1">Belongs to the SurE nucleotidase family.</text>
</comment>
<dbReference type="GeneID" id="83182185"/>
<sequence length="302" mass="30971">MRVNTAALVASLAFGPASAINIVSSNDDGWAEVNIRALFQSLIAGGHSVVVSAPAQNESGTGSSQKTPTALTEACEFNSCPPGSPAVGHNASEPRLNYVNSYPATSMKYGINSIGPQFFDGAPELAVAGPNVGNNIGLAVLLSGTAGAATYAAHTAGIPAIAFSGATGSQTAWSASSTFPQYTQVYADLSLNLTDSLVASGKPYLPDDVWLNVNFNSVSSDCAKAEDFSFVLSRIHVAVPFITPDDVTTCGSSRLPNEIEVSLKSGCYASVSVGMAGTKDDANATVQAVVLKKLTNLLTCLP</sequence>
<dbReference type="OrthoDB" id="4018688at2759"/>
<dbReference type="RefSeq" id="XP_058307133.1">
    <property type="nucleotide sequence ID" value="XM_058454884.1"/>
</dbReference>
<dbReference type="InterPro" id="IPR036523">
    <property type="entry name" value="SurE-like_sf"/>
</dbReference>
<proteinExistence type="inferred from homology"/>
<feature type="chain" id="PRO_5040821263" description="Survival protein SurE-like phosphatase/nucleotidase domain-containing protein" evidence="4">
    <location>
        <begin position="20"/>
        <end position="302"/>
    </location>
</feature>
<evidence type="ECO:0000256" key="4">
    <source>
        <dbReference type="SAM" id="SignalP"/>
    </source>
</evidence>
<name>A0A9W9JPN2_9EURO</name>
<organism evidence="6 7">
    <name type="scientific">Penicillium cinerascens</name>
    <dbReference type="NCBI Taxonomy" id="70096"/>
    <lineage>
        <taxon>Eukaryota</taxon>
        <taxon>Fungi</taxon>
        <taxon>Dikarya</taxon>
        <taxon>Ascomycota</taxon>
        <taxon>Pezizomycotina</taxon>
        <taxon>Eurotiomycetes</taxon>
        <taxon>Eurotiomycetidae</taxon>
        <taxon>Eurotiales</taxon>
        <taxon>Aspergillaceae</taxon>
        <taxon>Penicillium</taxon>
    </lineage>
</organism>
<keyword evidence="4" id="KW-0732">Signal</keyword>
<evidence type="ECO:0000313" key="7">
    <source>
        <dbReference type="Proteomes" id="UP001150904"/>
    </source>
</evidence>
<comment type="caution">
    <text evidence="6">The sequence shown here is derived from an EMBL/GenBank/DDBJ whole genome shotgun (WGS) entry which is preliminary data.</text>
</comment>
<dbReference type="SUPFAM" id="SSF64167">
    <property type="entry name" value="SurE-like"/>
    <property type="match status" value="1"/>
</dbReference>
<evidence type="ECO:0000256" key="1">
    <source>
        <dbReference type="ARBA" id="ARBA00011062"/>
    </source>
</evidence>
<dbReference type="Proteomes" id="UP001150904">
    <property type="component" value="Unassembled WGS sequence"/>
</dbReference>
<protein>
    <recommendedName>
        <fullName evidence="5">Survival protein SurE-like phosphatase/nucleotidase domain-containing protein</fullName>
    </recommendedName>
</protein>
<reference evidence="6" key="1">
    <citation type="submission" date="2022-12" db="EMBL/GenBank/DDBJ databases">
        <authorList>
            <person name="Petersen C."/>
        </authorList>
    </citation>
    <scope>NUCLEOTIDE SEQUENCE</scope>
    <source>
        <strain evidence="6">IBT 15544</strain>
    </source>
</reference>
<feature type="signal peptide" evidence="4">
    <location>
        <begin position="1"/>
        <end position="19"/>
    </location>
</feature>